<keyword evidence="3" id="KW-1185">Reference proteome</keyword>
<organism evidence="2 3">
    <name type="scientific">Ideonella azotifigens</name>
    <dbReference type="NCBI Taxonomy" id="513160"/>
    <lineage>
        <taxon>Bacteria</taxon>
        <taxon>Pseudomonadati</taxon>
        <taxon>Pseudomonadota</taxon>
        <taxon>Betaproteobacteria</taxon>
        <taxon>Burkholderiales</taxon>
        <taxon>Sphaerotilaceae</taxon>
        <taxon>Ideonella</taxon>
    </lineage>
</organism>
<gene>
    <name evidence="2" type="ORF">GCM10009107_08360</name>
</gene>
<dbReference type="SUPFAM" id="SSF46785">
    <property type="entry name" value="Winged helix' DNA-binding domain"/>
    <property type="match status" value="1"/>
</dbReference>
<dbReference type="InterPro" id="IPR011991">
    <property type="entry name" value="ArsR-like_HTH"/>
</dbReference>
<dbReference type="Gene3D" id="1.10.10.10">
    <property type="entry name" value="Winged helix-like DNA-binding domain superfamily/Winged helix DNA-binding domain"/>
    <property type="match status" value="1"/>
</dbReference>
<dbReference type="PROSITE" id="PS50987">
    <property type="entry name" value="HTH_ARSR_2"/>
    <property type="match status" value="1"/>
</dbReference>
<dbReference type="EMBL" id="BAAAEW010000004">
    <property type="protein sequence ID" value="GAA0743631.1"/>
    <property type="molecule type" value="Genomic_DNA"/>
</dbReference>
<dbReference type="InterPro" id="IPR052543">
    <property type="entry name" value="HTH_Metal-responsive_Reg"/>
</dbReference>
<comment type="caution">
    <text evidence="2">The sequence shown here is derived from an EMBL/GenBank/DDBJ whole genome shotgun (WGS) entry which is preliminary data.</text>
</comment>
<proteinExistence type="predicted"/>
<dbReference type="InterPro" id="IPR036388">
    <property type="entry name" value="WH-like_DNA-bd_sf"/>
</dbReference>
<dbReference type="RefSeq" id="WP_231010521.1">
    <property type="nucleotide sequence ID" value="NZ_BAAAEW010000004.1"/>
</dbReference>
<reference evidence="3" key="1">
    <citation type="journal article" date="2019" name="Int. J. Syst. Evol. Microbiol.">
        <title>The Global Catalogue of Microorganisms (GCM) 10K type strain sequencing project: providing services to taxonomists for standard genome sequencing and annotation.</title>
        <authorList>
            <consortium name="The Broad Institute Genomics Platform"/>
            <consortium name="The Broad Institute Genome Sequencing Center for Infectious Disease"/>
            <person name="Wu L."/>
            <person name="Ma J."/>
        </authorList>
    </citation>
    <scope>NUCLEOTIDE SEQUENCE [LARGE SCALE GENOMIC DNA]</scope>
    <source>
        <strain evidence="3">JCM 15503</strain>
    </source>
</reference>
<evidence type="ECO:0000313" key="2">
    <source>
        <dbReference type="EMBL" id="GAA0743631.1"/>
    </source>
</evidence>
<evidence type="ECO:0000313" key="3">
    <source>
        <dbReference type="Proteomes" id="UP001500279"/>
    </source>
</evidence>
<name>A0ABP3UZ96_9BURK</name>
<sequence>MADGPPIARVAALIGDPTRAEMLATLMAGQALTATELAQRAGVGKATASTHLARLVEAQLLVVSAQGRHRYFRLADPDVAQLLESLMGVAARSGARRLRPGPKEPALREARVCYDHLAGERGVQLMLGLRQRGLLPEGDGVLPLAPGATALFGRLGLVLSALQAQRRPLCRSCMDWSERRHHLGGALGAAVLDRVLSLGWARREANSRVLKFTGAGEANWTAWIHSEG</sequence>
<dbReference type="Pfam" id="PF12840">
    <property type="entry name" value="HTH_20"/>
    <property type="match status" value="1"/>
</dbReference>
<protein>
    <submittedName>
        <fullName evidence="2">Winged helix-turn-helix domain-containing protein</fullName>
    </submittedName>
</protein>
<dbReference type="PANTHER" id="PTHR39168">
    <property type="entry name" value="TRANSCRIPTIONAL REGULATOR-RELATED"/>
    <property type="match status" value="1"/>
</dbReference>
<dbReference type="InterPro" id="IPR001845">
    <property type="entry name" value="HTH_ArsR_DNA-bd_dom"/>
</dbReference>
<dbReference type="NCBIfam" id="NF033788">
    <property type="entry name" value="HTH_metalloreg"/>
    <property type="match status" value="1"/>
</dbReference>
<dbReference type="Proteomes" id="UP001500279">
    <property type="component" value="Unassembled WGS sequence"/>
</dbReference>
<feature type="domain" description="HTH arsR-type" evidence="1">
    <location>
        <begin position="1"/>
        <end position="94"/>
    </location>
</feature>
<evidence type="ECO:0000259" key="1">
    <source>
        <dbReference type="PROSITE" id="PS50987"/>
    </source>
</evidence>
<dbReference type="PANTHER" id="PTHR39168:SF1">
    <property type="entry name" value="TRANSCRIPTIONAL REGULATORY PROTEIN"/>
    <property type="match status" value="1"/>
</dbReference>
<dbReference type="InterPro" id="IPR036390">
    <property type="entry name" value="WH_DNA-bd_sf"/>
</dbReference>
<accession>A0ABP3UZ96</accession>
<dbReference type="SMART" id="SM00418">
    <property type="entry name" value="HTH_ARSR"/>
    <property type="match status" value="1"/>
</dbReference>
<dbReference type="CDD" id="cd00090">
    <property type="entry name" value="HTH_ARSR"/>
    <property type="match status" value="1"/>
</dbReference>